<evidence type="ECO:0000313" key="2">
    <source>
        <dbReference type="Proteomes" id="UP000002571"/>
    </source>
</evidence>
<keyword evidence="2" id="KW-1185">Reference proteome</keyword>
<accession>A0ACA6QI32</accession>
<dbReference type="Proteomes" id="UP000002571">
    <property type="component" value="Chromosome 1"/>
</dbReference>
<sequence>MKSKLDVMKLDPVLLVGLKLMEEMQFLGKRNSNLTYGM</sequence>
<evidence type="ECO:0000313" key="1">
    <source>
        <dbReference type="EMBL" id="ACY49930.1"/>
    </source>
</evidence>
<proteinExistence type="predicted"/>
<organism evidence="1 2">
    <name type="scientific">Vibrio antiquarius (strain Ex25)</name>
    <dbReference type="NCBI Taxonomy" id="150340"/>
    <lineage>
        <taxon>Bacteria</taxon>
        <taxon>Pseudomonadati</taxon>
        <taxon>Pseudomonadota</taxon>
        <taxon>Gammaproteobacteria</taxon>
        <taxon>Vibrionales</taxon>
        <taxon>Vibrionaceae</taxon>
        <taxon>Vibrio</taxon>
        <taxon>Vibrio diabolicus subgroup</taxon>
    </lineage>
</organism>
<reference evidence="1" key="1">
    <citation type="submission" date="2009-10" db="EMBL/GenBank/DDBJ databases">
        <authorList>
            <consortium name="Los Alamos National Laboratory (LANL)"/>
            <consortium name="National Microbial Pathogen Data Resource (NMPDR)"/>
            <person name="Munk A.C."/>
            <person name="Tapia R."/>
            <person name="Green L."/>
            <person name="Rogers Y."/>
            <person name="Detter J.C."/>
            <person name="Bruce D."/>
            <person name="Brettin T.S."/>
            <person name="Colwell R."/>
            <person name="Huq A."/>
            <person name="Grim C.J."/>
            <person name="Hasan N.A."/>
            <person name="Vonstein V."/>
            <person name="Bartels D."/>
        </authorList>
    </citation>
    <scope>NUCLEOTIDE SEQUENCE</scope>
    <source>
        <strain evidence="1">EX25</strain>
    </source>
</reference>
<protein>
    <submittedName>
        <fullName evidence="1">Uncharacterized protein</fullName>
    </submittedName>
</protein>
<dbReference type="EMBL" id="CP001805">
    <property type="protein sequence ID" value="ACY49930.1"/>
    <property type="molecule type" value="Genomic_DNA"/>
</dbReference>
<name>A0ACA6QI32_VIBAE</name>
<gene>
    <name evidence="1" type="ordered locus">VEA_001767</name>
</gene>